<comment type="caution">
    <text evidence="1">The sequence shown here is derived from an EMBL/GenBank/DDBJ whole genome shotgun (WGS) entry which is preliminary data.</text>
</comment>
<name>A0ABR7CDG2_9BACE</name>
<dbReference type="EMBL" id="JACOOE010000007">
    <property type="protein sequence ID" value="MBC5605812.1"/>
    <property type="molecule type" value="Genomic_DNA"/>
</dbReference>
<dbReference type="CDD" id="cd10585">
    <property type="entry name" value="CE4_SF"/>
    <property type="match status" value="1"/>
</dbReference>
<dbReference type="Proteomes" id="UP000600600">
    <property type="component" value="Unassembled WGS sequence"/>
</dbReference>
<gene>
    <name evidence="1" type="ORF">H8S67_14195</name>
</gene>
<evidence type="ECO:0000313" key="1">
    <source>
        <dbReference type="EMBL" id="MBC5605812.1"/>
    </source>
</evidence>
<keyword evidence="2" id="KW-1185">Reference proteome</keyword>
<accession>A0ABR7CDG2</accession>
<evidence type="ECO:0000313" key="2">
    <source>
        <dbReference type="Proteomes" id="UP000600600"/>
    </source>
</evidence>
<dbReference type="InterPro" id="IPR032762">
    <property type="entry name" value="Polysacc_deac_3"/>
</dbReference>
<evidence type="ECO:0008006" key="3">
    <source>
        <dbReference type="Google" id="ProtNLM"/>
    </source>
</evidence>
<proteinExistence type="predicted"/>
<protein>
    <recommendedName>
        <fullName evidence="3">Polysaccharide deacetylase</fullName>
    </recommendedName>
</protein>
<dbReference type="Pfam" id="PF15421">
    <property type="entry name" value="Polysacc_deac_3"/>
    <property type="match status" value="1"/>
</dbReference>
<dbReference type="RefSeq" id="WP_186967707.1">
    <property type="nucleotide sequence ID" value="NZ_JACOOE010000007.1"/>
</dbReference>
<organism evidence="1 2">
    <name type="scientific">Bacteroides difficilis</name>
    <dbReference type="NCBI Taxonomy" id="2763021"/>
    <lineage>
        <taxon>Bacteria</taxon>
        <taxon>Pseudomonadati</taxon>
        <taxon>Bacteroidota</taxon>
        <taxon>Bacteroidia</taxon>
        <taxon>Bacteroidales</taxon>
        <taxon>Bacteroidaceae</taxon>
        <taxon>Bacteroides</taxon>
    </lineage>
</organism>
<reference evidence="1 2" key="1">
    <citation type="submission" date="2020-08" db="EMBL/GenBank/DDBJ databases">
        <title>Genome public.</title>
        <authorList>
            <person name="Liu C."/>
            <person name="Sun Q."/>
        </authorList>
    </citation>
    <scope>NUCLEOTIDE SEQUENCE [LARGE SCALE GENOMIC DNA]</scope>
    <source>
        <strain evidence="1 2">M27</strain>
    </source>
</reference>
<sequence>MKVKPILYFNLKALCPKGKVLIHIVLFFLINTSCIKQLNLYEGDKDEDNGNSDVKEKAVVCETDFFYPFDKEVKSIETTLTIRTRTPLPEDISRLKTEIPPLKYNKSWLFMLTQDDCKQVAFCCTWAAINGYPLSNLYFYDLAHTQADDFPPDSYYLNKTLGCTDGAGNEVRFSFTTTLSPEWEYMNETTKVGKGYTENFHRFFMKSGLFWGNVKEMLNYGVGIAFHDLKVDDPYNEEEVLTHLDIAHSIIVDKLGRDCKMLARPDGNDTYIKAGTRYPSVLTMTTESGGSTLYPYQDTELYKIPVQRSFYAPSPTVSDPRNDPERIKEAILNELSKPEKERMAINVGVHGTDGEWVDFFVWLNDEYGKDGQDNMWMPSQEEYYEYTYYRTHGTVKTHRIDDYTLELTVTLPEGMSCYYPAITVNLQNLQTDDILSIDTDENISGFSYADYKEKDCVMLNIDCRKYLAEHAENFVKRHEKHPNVKAYKTDATYFVNLLKQSEEKDELLNRIR</sequence>